<reference evidence="1 2" key="1">
    <citation type="submission" date="2020-02" db="EMBL/GenBank/DDBJ databases">
        <title>Full genome sequence of Nocardioides sp. R-3366.</title>
        <authorList>
            <person name="Im W.-T."/>
        </authorList>
    </citation>
    <scope>NUCLEOTIDE SEQUENCE [LARGE SCALE GENOMIC DNA]</scope>
    <source>
        <strain evidence="1 2">R-3366</strain>
    </source>
</reference>
<dbReference type="SUPFAM" id="SSF53756">
    <property type="entry name" value="UDP-Glycosyltransferase/glycogen phosphorylase"/>
    <property type="match status" value="1"/>
</dbReference>
<organism evidence="1 2">
    <name type="scientific">Nocardioides anomalus</name>
    <dbReference type="NCBI Taxonomy" id="2712223"/>
    <lineage>
        <taxon>Bacteria</taxon>
        <taxon>Bacillati</taxon>
        <taxon>Actinomycetota</taxon>
        <taxon>Actinomycetes</taxon>
        <taxon>Propionibacteriales</taxon>
        <taxon>Nocardioidaceae</taxon>
        <taxon>Nocardioides</taxon>
    </lineage>
</organism>
<dbReference type="KEGG" id="nano:G5V58_11560"/>
<gene>
    <name evidence="1" type="ORF">G5V58_11560</name>
</gene>
<proteinExistence type="predicted"/>
<accession>A0A6G6WDT5</accession>
<keyword evidence="2" id="KW-1185">Reference proteome</keyword>
<dbReference type="Gene3D" id="3.40.50.2000">
    <property type="entry name" value="Glycogen Phosphorylase B"/>
    <property type="match status" value="1"/>
</dbReference>
<dbReference type="AlphaFoldDB" id="A0A6G6WDT5"/>
<evidence type="ECO:0000313" key="2">
    <source>
        <dbReference type="Proteomes" id="UP000502996"/>
    </source>
</evidence>
<protein>
    <recommendedName>
        <fullName evidence="3">Glycosyltransferase family 4 protein</fullName>
    </recommendedName>
</protein>
<evidence type="ECO:0000313" key="1">
    <source>
        <dbReference type="EMBL" id="QIG43313.1"/>
    </source>
</evidence>
<dbReference type="RefSeq" id="WP_165232578.1">
    <property type="nucleotide sequence ID" value="NZ_CP049257.1"/>
</dbReference>
<evidence type="ECO:0008006" key="3">
    <source>
        <dbReference type="Google" id="ProtNLM"/>
    </source>
</evidence>
<name>A0A6G6WDT5_9ACTN</name>
<dbReference type="Proteomes" id="UP000502996">
    <property type="component" value="Chromosome"/>
</dbReference>
<sequence length="285" mass="30340">MHVHLTDRLFGETPEAAARVVAALVERTAVTVTLHDVPQPGEGPAFAARRAGYAAVLATGVRWVVSSQSERAGVERWCEPVRPGQIVPLPIVPVPRPLGADGSAPATARSVGLFGWVYPGKGHELALRAAARVDSSREERPGVVAIGALPEHHRAYGDRLARLADKLGVDFTLTGWVDDADLAAWLAAIGVPLAGHVNVSASGSINTWLSAGRRPLVRQSPYTREMARLRPGTLELYPRGVAPAVLGERFAARLADPATGHLAAVSLRPSLADVAELYARWWRAA</sequence>
<dbReference type="EMBL" id="CP049257">
    <property type="protein sequence ID" value="QIG43313.1"/>
    <property type="molecule type" value="Genomic_DNA"/>
</dbReference>